<dbReference type="InterPro" id="IPR010451">
    <property type="entry name" value="Acetoacetate_decarboxylase"/>
</dbReference>
<dbReference type="InterPro" id="IPR023375">
    <property type="entry name" value="ADC_dom_sf"/>
</dbReference>
<dbReference type="SUPFAM" id="SSF160104">
    <property type="entry name" value="Acetoacetate decarboxylase-like"/>
    <property type="match status" value="1"/>
</dbReference>
<dbReference type="EMBL" id="NCXO01000006">
    <property type="protein sequence ID" value="OSC35075.1"/>
    <property type="molecule type" value="Genomic_DNA"/>
</dbReference>
<sequence>MSDGAPQTRIELSGLPGIPEVMLSSALLARLPQNTAPAPWHCRCSAVVWLARGGRAAAAALPSALATNSALATVGGFVRYTDTPVGPYDEVLGLVGSRSGITPWGSVALMAVDSAASLVGGRTNWAMPKTLARFDGEPAANATMTAHGDDALQWQVSARPRVLVGPSVPVKASGTARQVFSDGSIGESRLRFTGRVRPALVNVTVTSAGTLSSWLRPGRHLGAVIDSASFTLDEPRFR</sequence>
<evidence type="ECO:0000313" key="2">
    <source>
        <dbReference type="Proteomes" id="UP000193577"/>
    </source>
</evidence>
<dbReference type="Proteomes" id="UP000193577">
    <property type="component" value="Unassembled WGS sequence"/>
</dbReference>
<name>A0A7I7SBT8_9MYCO</name>
<dbReference type="PANTHER" id="PTHR40518:SF1">
    <property type="entry name" value="ACETOACETATE DECARBOXYLASE"/>
    <property type="match status" value="1"/>
</dbReference>
<dbReference type="AlphaFoldDB" id="A0A7I7SBT8"/>
<dbReference type="Pfam" id="PF06314">
    <property type="entry name" value="ADC"/>
    <property type="match status" value="1"/>
</dbReference>
<proteinExistence type="predicted"/>
<accession>A0A7I7SBT8</accession>
<dbReference type="PANTHER" id="PTHR40518">
    <property type="entry name" value="ACETOACETATE DECARBOXYLASE"/>
    <property type="match status" value="1"/>
</dbReference>
<organism evidence="1 2">
    <name type="scientific">Mycolicibacillus koreensis</name>
    <dbReference type="NCBI Taxonomy" id="1069220"/>
    <lineage>
        <taxon>Bacteria</taxon>
        <taxon>Bacillati</taxon>
        <taxon>Actinomycetota</taxon>
        <taxon>Actinomycetes</taxon>
        <taxon>Mycobacteriales</taxon>
        <taxon>Mycobacteriaceae</taxon>
        <taxon>Mycolicibacillus</taxon>
    </lineage>
</organism>
<reference evidence="1 2" key="1">
    <citation type="submission" date="2017-04" db="EMBL/GenBank/DDBJ databases">
        <title>The new phylogeny of genus Mycobacterium.</title>
        <authorList>
            <person name="Tortoli E."/>
            <person name="Trovato A."/>
            <person name="Cirillo D.M."/>
        </authorList>
    </citation>
    <scope>NUCLEOTIDE SEQUENCE [LARGE SCALE GENOMIC DNA]</scope>
    <source>
        <strain evidence="1 2">KCTC 19819</strain>
    </source>
</reference>
<dbReference type="OrthoDB" id="834556at2"/>
<protein>
    <submittedName>
        <fullName evidence="1">Uncharacterized protein</fullName>
    </submittedName>
</protein>
<dbReference type="GO" id="GO:0016829">
    <property type="term" value="F:lyase activity"/>
    <property type="evidence" value="ECO:0007669"/>
    <property type="project" value="InterPro"/>
</dbReference>
<evidence type="ECO:0000313" key="1">
    <source>
        <dbReference type="EMBL" id="OSC35075.1"/>
    </source>
</evidence>
<keyword evidence="2" id="KW-1185">Reference proteome</keyword>
<dbReference type="Gene3D" id="2.40.400.10">
    <property type="entry name" value="Acetoacetate decarboxylase-like"/>
    <property type="match status" value="1"/>
</dbReference>
<comment type="caution">
    <text evidence="1">The sequence shown here is derived from an EMBL/GenBank/DDBJ whole genome shotgun (WGS) entry which is preliminary data.</text>
</comment>
<gene>
    <name evidence="1" type="ORF">B8W67_04640</name>
</gene>
<dbReference type="RefSeq" id="WP_069390891.1">
    <property type="nucleotide sequence ID" value="NZ_AP022594.1"/>
</dbReference>